<evidence type="ECO:0000256" key="1">
    <source>
        <dbReference type="SAM" id="SignalP"/>
    </source>
</evidence>
<feature type="domain" description="3-keto-alpha-glucoside-1,2-lyase/3-keto-2-hydroxy-glucal hydratase" evidence="2">
    <location>
        <begin position="45"/>
        <end position="211"/>
    </location>
</feature>
<protein>
    <submittedName>
        <fullName evidence="3">Family 16 glycoside hydrolase</fullName>
    </submittedName>
</protein>
<gene>
    <name evidence="3" type="ORF">ACFSSA_04710</name>
</gene>
<feature type="chain" id="PRO_5045222342" evidence="1">
    <location>
        <begin position="20"/>
        <end position="237"/>
    </location>
</feature>
<keyword evidence="1" id="KW-0732">Signal</keyword>
<dbReference type="InterPro" id="IPR010496">
    <property type="entry name" value="AL/BT2_dom"/>
</dbReference>
<dbReference type="Proteomes" id="UP001597375">
    <property type="component" value="Unassembled WGS sequence"/>
</dbReference>
<accession>A0ABW5D8G2</accession>
<dbReference type="GO" id="GO:0016787">
    <property type="term" value="F:hydrolase activity"/>
    <property type="evidence" value="ECO:0007669"/>
    <property type="project" value="UniProtKB-KW"/>
</dbReference>
<reference evidence="4" key="1">
    <citation type="journal article" date="2019" name="Int. J. Syst. Evol. Microbiol.">
        <title>The Global Catalogue of Microorganisms (GCM) 10K type strain sequencing project: providing services to taxonomists for standard genome sequencing and annotation.</title>
        <authorList>
            <consortium name="The Broad Institute Genomics Platform"/>
            <consortium name="The Broad Institute Genome Sequencing Center for Infectious Disease"/>
            <person name="Wu L."/>
            <person name="Ma J."/>
        </authorList>
    </citation>
    <scope>NUCLEOTIDE SEQUENCE [LARGE SCALE GENOMIC DNA]</scope>
    <source>
        <strain evidence="4">CGMCC 4.7106</strain>
    </source>
</reference>
<comment type="caution">
    <text evidence="3">The sequence shown here is derived from an EMBL/GenBank/DDBJ whole genome shotgun (WGS) entry which is preliminary data.</text>
</comment>
<dbReference type="RefSeq" id="WP_386818800.1">
    <property type="nucleotide sequence ID" value="NZ_JBHUIT010000003.1"/>
</dbReference>
<dbReference type="EMBL" id="JBHUIT010000003">
    <property type="protein sequence ID" value="MFD2255970.1"/>
    <property type="molecule type" value="Genomic_DNA"/>
</dbReference>
<organism evidence="3 4">
    <name type="scientific">Luteolibacter algae</name>
    <dbReference type="NCBI Taxonomy" id="454151"/>
    <lineage>
        <taxon>Bacteria</taxon>
        <taxon>Pseudomonadati</taxon>
        <taxon>Verrucomicrobiota</taxon>
        <taxon>Verrucomicrobiia</taxon>
        <taxon>Verrucomicrobiales</taxon>
        <taxon>Verrucomicrobiaceae</taxon>
        <taxon>Luteolibacter</taxon>
    </lineage>
</organism>
<feature type="signal peptide" evidence="1">
    <location>
        <begin position="1"/>
        <end position="19"/>
    </location>
</feature>
<proteinExistence type="predicted"/>
<sequence length="237" mass="26357">MKKTLLSALLLSSFSSAMASEHGKLLFEDDFNRNESQEFKEEIGNGWASNSEGRAGGNKQVDLRDGTMHIYMHATADHAVSVTHPMGFKDGAVEVRFMLENEKDMLGLNFADLTFKEVHAGHLFKVEISRNKASITDLKTGVMANEIYARRKAGNSTPEDQEILKTKRKYNPIDLKTGKWYSLLVTVKGNVATASIDGKEVVSFSSEGIAHDKKETLRLSVPREVVVDDLKIYSSDK</sequence>
<keyword evidence="4" id="KW-1185">Reference proteome</keyword>
<evidence type="ECO:0000259" key="2">
    <source>
        <dbReference type="Pfam" id="PF06439"/>
    </source>
</evidence>
<dbReference type="Pfam" id="PF06439">
    <property type="entry name" value="3keto-disac_hyd"/>
    <property type="match status" value="1"/>
</dbReference>
<evidence type="ECO:0000313" key="3">
    <source>
        <dbReference type="EMBL" id="MFD2255970.1"/>
    </source>
</evidence>
<name>A0ABW5D8G2_9BACT</name>
<keyword evidence="3" id="KW-0378">Hydrolase</keyword>
<evidence type="ECO:0000313" key="4">
    <source>
        <dbReference type="Proteomes" id="UP001597375"/>
    </source>
</evidence>
<dbReference type="Gene3D" id="2.60.120.560">
    <property type="entry name" value="Exo-inulinase, domain 1"/>
    <property type="match status" value="1"/>
</dbReference>